<name>A0ABN1LBS7_9GAMM</name>
<dbReference type="InterPro" id="IPR039422">
    <property type="entry name" value="MarR/SlyA-like"/>
</dbReference>
<proteinExistence type="predicted"/>
<dbReference type="InterPro" id="IPR036388">
    <property type="entry name" value="WH-like_DNA-bd_sf"/>
</dbReference>
<accession>A0ABN1LBS7</accession>
<dbReference type="InterPro" id="IPR036390">
    <property type="entry name" value="WH_DNA-bd_sf"/>
</dbReference>
<dbReference type="SUPFAM" id="SSF46785">
    <property type="entry name" value="Winged helix' DNA-binding domain"/>
    <property type="match status" value="1"/>
</dbReference>
<keyword evidence="3" id="KW-1185">Reference proteome</keyword>
<dbReference type="RefSeq" id="WP_343819063.1">
    <property type="nucleotide sequence ID" value="NZ_BAAAFA010000016.1"/>
</dbReference>
<dbReference type="EMBL" id="BAAAFA010000016">
    <property type="protein sequence ID" value="GAA0824022.1"/>
    <property type="molecule type" value="Genomic_DNA"/>
</dbReference>
<sequence length="147" mass="16409">MKHSHQGYTFTEIVLETFKLSGLLAVEGDKLTEEHGLSSARWKILGSLARASTPLTVPQIARSMGQSRQAVQRLVDIMCKDGLLHFLDNPNHKRAKLVNLTAKGNDILGKMEEKQIPWAKMHSSYIKENDLEVTLATLKSISRLLSS</sequence>
<gene>
    <name evidence="2" type="ORF">GCM10009111_34470</name>
</gene>
<dbReference type="PROSITE" id="PS50995">
    <property type="entry name" value="HTH_MARR_2"/>
    <property type="match status" value="1"/>
</dbReference>
<comment type="caution">
    <text evidence="2">The sequence shown here is derived from an EMBL/GenBank/DDBJ whole genome shotgun (WGS) entry which is preliminary data.</text>
</comment>
<dbReference type="InterPro" id="IPR000835">
    <property type="entry name" value="HTH_MarR-typ"/>
</dbReference>
<dbReference type="Pfam" id="PF12802">
    <property type="entry name" value="MarR_2"/>
    <property type="match status" value="1"/>
</dbReference>
<evidence type="ECO:0000259" key="1">
    <source>
        <dbReference type="PROSITE" id="PS50995"/>
    </source>
</evidence>
<organism evidence="2 3">
    <name type="scientific">Colwellia asteriadis</name>
    <dbReference type="NCBI Taxonomy" id="517723"/>
    <lineage>
        <taxon>Bacteria</taxon>
        <taxon>Pseudomonadati</taxon>
        <taxon>Pseudomonadota</taxon>
        <taxon>Gammaproteobacteria</taxon>
        <taxon>Alteromonadales</taxon>
        <taxon>Colwelliaceae</taxon>
        <taxon>Colwellia</taxon>
    </lineage>
</organism>
<dbReference type="SMART" id="SM00347">
    <property type="entry name" value="HTH_MARR"/>
    <property type="match status" value="1"/>
</dbReference>
<feature type="domain" description="HTH marR-type" evidence="1">
    <location>
        <begin position="10"/>
        <end position="143"/>
    </location>
</feature>
<dbReference type="PANTHER" id="PTHR33164">
    <property type="entry name" value="TRANSCRIPTIONAL REGULATOR, MARR FAMILY"/>
    <property type="match status" value="1"/>
</dbReference>
<evidence type="ECO:0000313" key="2">
    <source>
        <dbReference type="EMBL" id="GAA0824022.1"/>
    </source>
</evidence>
<protein>
    <submittedName>
        <fullName evidence="2">MarR family winged helix-turn-helix transcriptional regulator</fullName>
    </submittedName>
</protein>
<dbReference type="PANTHER" id="PTHR33164:SF99">
    <property type="entry name" value="MARR FAMILY REGULATORY PROTEIN"/>
    <property type="match status" value="1"/>
</dbReference>
<evidence type="ECO:0000313" key="3">
    <source>
        <dbReference type="Proteomes" id="UP001500021"/>
    </source>
</evidence>
<reference evidence="2 3" key="1">
    <citation type="journal article" date="2019" name="Int. J. Syst. Evol. Microbiol.">
        <title>The Global Catalogue of Microorganisms (GCM) 10K type strain sequencing project: providing services to taxonomists for standard genome sequencing and annotation.</title>
        <authorList>
            <consortium name="The Broad Institute Genomics Platform"/>
            <consortium name="The Broad Institute Genome Sequencing Center for Infectious Disease"/>
            <person name="Wu L."/>
            <person name="Ma J."/>
        </authorList>
    </citation>
    <scope>NUCLEOTIDE SEQUENCE [LARGE SCALE GENOMIC DNA]</scope>
    <source>
        <strain evidence="2 3">JCM 15608</strain>
    </source>
</reference>
<dbReference type="Gene3D" id="1.10.10.10">
    <property type="entry name" value="Winged helix-like DNA-binding domain superfamily/Winged helix DNA-binding domain"/>
    <property type="match status" value="1"/>
</dbReference>
<dbReference type="Proteomes" id="UP001500021">
    <property type="component" value="Unassembled WGS sequence"/>
</dbReference>